<dbReference type="AlphaFoldDB" id="A0AA35JZU4"/>
<name>A0AA35JZU4_9SAUR</name>
<evidence type="ECO:0000313" key="2">
    <source>
        <dbReference type="EMBL" id="CAI5768930.1"/>
    </source>
</evidence>
<evidence type="ECO:0000313" key="3">
    <source>
        <dbReference type="Proteomes" id="UP001178461"/>
    </source>
</evidence>
<evidence type="ECO:0000256" key="1">
    <source>
        <dbReference type="SAM" id="MobiDB-lite"/>
    </source>
</evidence>
<accession>A0AA35JZU4</accession>
<proteinExistence type="predicted"/>
<protein>
    <submittedName>
        <fullName evidence="2">Uncharacterized protein</fullName>
    </submittedName>
</protein>
<feature type="region of interest" description="Disordered" evidence="1">
    <location>
        <begin position="1"/>
        <end position="24"/>
    </location>
</feature>
<reference evidence="2" key="1">
    <citation type="submission" date="2022-12" db="EMBL/GenBank/DDBJ databases">
        <authorList>
            <person name="Alioto T."/>
            <person name="Alioto T."/>
            <person name="Gomez Garrido J."/>
        </authorList>
    </citation>
    <scope>NUCLEOTIDE SEQUENCE</scope>
</reference>
<organism evidence="2 3">
    <name type="scientific">Podarcis lilfordi</name>
    <name type="common">Lilford's wall lizard</name>
    <dbReference type="NCBI Taxonomy" id="74358"/>
    <lineage>
        <taxon>Eukaryota</taxon>
        <taxon>Metazoa</taxon>
        <taxon>Chordata</taxon>
        <taxon>Craniata</taxon>
        <taxon>Vertebrata</taxon>
        <taxon>Euteleostomi</taxon>
        <taxon>Lepidosauria</taxon>
        <taxon>Squamata</taxon>
        <taxon>Bifurcata</taxon>
        <taxon>Unidentata</taxon>
        <taxon>Episquamata</taxon>
        <taxon>Laterata</taxon>
        <taxon>Lacertibaenia</taxon>
        <taxon>Lacertidae</taxon>
        <taxon>Podarcis</taxon>
    </lineage>
</organism>
<dbReference type="Proteomes" id="UP001178461">
    <property type="component" value="Chromosome 2"/>
</dbReference>
<sequence>MSKAADRSRRISSPDPPRSSCLRSCLGPMTSAEAGLEWIQSRRFIQKPTKLFSNRSLNHLTQERKIRNRAVIG</sequence>
<keyword evidence="3" id="KW-1185">Reference proteome</keyword>
<dbReference type="EMBL" id="OX395127">
    <property type="protein sequence ID" value="CAI5768930.1"/>
    <property type="molecule type" value="Genomic_DNA"/>
</dbReference>
<gene>
    <name evidence="2" type="ORF">PODLI_1B040302</name>
</gene>